<reference evidence="9 10" key="1">
    <citation type="submission" date="2019-04" db="EMBL/GenBank/DDBJ databases">
        <title>Natronomonas sp. F20-122 a newhaloarchaeon isolated from a saline saltern of Isla Bacuta, Huelva, Spain.</title>
        <authorList>
            <person name="Duran-Viseras A."/>
            <person name="Sanchez-Porro C."/>
            <person name="Ventosa A."/>
        </authorList>
    </citation>
    <scope>NUCLEOTIDE SEQUENCE [LARGE SCALE GENOMIC DNA]</scope>
    <source>
        <strain evidence="9 10">F20-122</strain>
    </source>
</reference>
<keyword evidence="10" id="KW-1185">Reference proteome</keyword>
<comment type="subcellular location">
    <subcellularLocation>
        <location evidence="1">Cell membrane</location>
        <topology evidence="1">Multi-pass membrane protein</topology>
    </subcellularLocation>
</comment>
<dbReference type="Pfam" id="PF03591">
    <property type="entry name" value="AzlC"/>
    <property type="match status" value="1"/>
</dbReference>
<evidence type="ECO:0000313" key="10">
    <source>
        <dbReference type="Proteomes" id="UP000308037"/>
    </source>
</evidence>
<evidence type="ECO:0000256" key="5">
    <source>
        <dbReference type="ARBA" id="ARBA00022692"/>
    </source>
</evidence>
<feature type="transmembrane region" description="Helical" evidence="8">
    <location>
        <begin position="164"/>
        <end position="182"/>
    </location>
</feature>
<evidence type="ECO:0000256" key="6">
    <source>
        <dbReference type="ARBA" id="ARBA00022989"/>
    </source>
</evidence>
<evidence type="ECO:0000256" key="2">
    <source>
        <dbReference type="ARBA" id="ARBA00010735"/>
    </source>
</evidence>
<feature type="transmembrane region" description="Helical" evidence="8">
    <location>
        <begin position="132"/>
        <end position="158"/>
    </location>
</feature>
<evidence type="ECO:0000256" key="4">
    <source>
        <dbReference type="ARBA" id="ARBA00022475"/>
    </source>
</evidence>
<keyword evidence="5 8" id="KW-0812">Transmembrane</keyword>
<keyword evidence="3" id="KW-0813">Transport</keyword>
<comment type="caution">
    <text evidence="9">The sequence shown here is derived from an EMBL/GenBank/DDBJ whole genome shotgun (WGS) entry which is preliminary data.</text>
</comment>
<dbReference type="PANTHER" id="PTHR34979:SF1">
    <property type="entry name" value="INNER MEMBRANE PROTEIN YGAZ"/>
    <property type="match status" value="1"/>
</dbReference>
<name>A0A4U5JE76_9EURY</name>
<dbReference type="EMBL" id="QKNX01000001">
    <property type="protein sequence ID" value="TKR27720.1"/>
    <property type="molecule type" value="Genomic_DNA"/>
</dbReference>
<dbReference type="OrthoDB" id="170360at2157"/>
<dbReference type="GO" id="GO:1903785">
    <property type="term" value="P:L-valine transmembrane transport"/>
    <property type="evidence" value="ECO:0007669"/>
    <property type="project" value="TreeGrafter"/>
</dbReference>
<gene>
    <name evidence="9" type="ORF">DM868_01115</name>
</gene>
<keyword evidence="7 8" id="KW-0472">Membrane</keyword>
<dbReference type="PANTHER" id="PTHR34979">
    <property type="entry name" value="INNER MEMBRANE PROTEIN YGAZ"/>
    <property type="match status" value="1"/>
</dbReference>
<evidence type="ECO:0000256" key="1">
    <source>
        <dbReference type="ARBA" id="ARBA00004651"/>
    </source>
</evidence>
<evidence type="ECO:0000313" key="9">
    <source>
        <dbReference type="EMBL" id="TKR27720.1"/>
    </source>
</evidence>
<feature type="transmembrane region" description="Helical" evidence="8">
    <location>
        <begin position="12"/>
        <end position="35"/>
    </location>
</feature>
<dbReference type="Proteomes" id="UP000308037">
    <property type="component" value="Unassembled WGS sequence"/>
</dbReference>
<dbReference type="AlphaFoldDB" id="A0A4U5JE76"/>
<keyword evidence="6 8" id="KW-1133">Transmembrane helix</keyword>
<feature type="transmembrane region" description="Helical" evidence="8">
    <location>
        <begin position="42"/>
        <end position="61"/>
    </location>
</feature>
<comment type="similarity">
    <text evidence="2">Belongs to the AzlC family.</text>
</comment>
<sequence length="227" mass="23479">MSISFDRSGVIAGFWAGLPVAIGVGGYGIAFGVIARQSGLSVAEATLMSAFVLAGASQLIAVELWGSPLPVVAILVTTLIVNLRYVLMSASLRPWFKHLSTGRAYGSLFFITDETWALSIADLRTGAKRGAFLLGSGLALWSLWVGTTAVGAVVGSAIADPERFGLDFVLTAIFVVLAIGLWRGTDDVAPWTAAVIVAVAGSNALSGSWYILLGGLAGSLVAVIRHG</sequence>
<accession>A0A4U5JE76</accession>
<keyword evidence="4" id="KW-1003">Cell membrane</keyword>
<dbReference type="GO" id="GO:0005886">
    <property type="term" value="C:plasma membrane"/>
    <property type="evidence" value="ECO:0007669"/>
    <property type="project" value="UniProtKB-SubCell"/>
</dbReference>
<evidence type="ECO:0000256" key="8">
    <source>
        <dbReference type="SAM" id="Phobius"/>
    </source>
</evidence>
<evidence type="ECO:0000256" key="7">
    <source>
        <dbReference type="ARBA" id="ARBA00023136"/>
    </source>
</evidence>
<feature type="transmembrane region" description="Helical" evidence="8">
    <location>
        <begin position="194"/>
        <end position="224"/>
    </location>
</feature>
<dbReference type="RefSeq" id="WP_137275021.1">
    <property type="nucleotide sequence ID" value="NZ_QKNX01000001.1"/>
</dbReference>
<protein>
    <submittedName>
        <fullName evidence="9">AzlC family ABC transporter permease</fullName>
    </submittedName>
</protein>
<dbReference type="InterPro" id="IPR011606">
    <property type="entry name" value="Brnchd-chn_aa_trnsp_permease"/>
</dbReference>
<organism evidence="9 10">
    <name type="scientific">Natronomonas salsuginis</name>
    <dbReference type="NCBI Taxonomy" id="2217661"/>
    <lineage>
        <taxon>Archaea</taxon>
        <taxon>Methanobacteriati</taxon>
        <taxon>Methanobacteriota</taxon>
        <taxon>Stenosarchaea group</taxon>
        <taxon>Halobacteria</taxon>
        <taxon>Halobacteriales</taxon>
        <taxon>Natronomonadaceae</taxon>
        <taxon>Natronomonas</taxon>
    </lineage>
</organism>
<proteinExistence type="inferred from homology"/>
<evidence type="ECO:0000256" key="3">
    <source>
        <dbReference type="ARBA" id="ARBA00022448"/>
    </source>
</evidence>
<feature type="transmembrane region" description="Helical" evidence="8">
    <location>
        <begin position="67"/>
        <end position="87"/>
    </location>
</feature>